<dbReference type="RefSeq" id="WP_012787669.1">
    <property type="nucleotide sequence ID" value="NC_013131.1"/>
</dbReference>
<sequence length="273" mass="29381">MPATIANGIRQNHEILLPRDGSPNVPDAPDAPTIVCVHGILIDSLASYYFTVAQALRDAGFRVVLYDLRGHGKTDQPASGYRIEDFVDDLAALLDALAVRTAYFLGNSFGGTIVYSFAARHPDRVAGITAIESEPATPTWSTKMATNLHKAATQLGTFEATAWITARYGRDLARRSKRAARLLAATTLEQDLPTSNLLTPAAIAAITCPTLALYGSKSDLAPQAPHLQTLMPRYQATILPGLEHSVLVEAPTHVLNLILTWLAGHHLAERGLS</sequence>
<evidence type="ECO:0000313" key="2">
    <source>
        <dbReference type="EMBL" id="ACU72376.1"/>
    </source>
</evidence>
<dbReference type="SUPFAM" id="SSF53474">
    <property type="entry name" value="alpha/beta-Hydrolases"/>
    <property type="match status" value="1"/>
</dbReference>
<protein>
    <submittedName>
        <fullName evidence="2">Alpha/beta hydrolase fold protein</fullName>
    </submittedName>
</protein>
<dbReference type="EMBL" id="CP001700">
    <property type="protein sequence ID" value="ACU72376.1"/>
    <property type="molecule type" value="Genomic_DNA"/>
</dbReference>
<dbReference type="GO" id="GO:0016020">
    <property type="term" value="C:membrane"/>
    <property type="evidence" value="ECO:0007669"/>
    <property type="project" value="TreeGrafter"/>
</dbReference>
<name>C7Q956_CATAD</name>
<accession>C7Q956</accession>
<dbReference type="InterPro" id="IPR029058">
    <property type="entry name" value="AB_hydrolase_fold"/>
</dbReference>
<feature type="domain" description="AB hydrolase-1" evidence="1">
    <location>
        <begin position="32"/>
        <end position="145"/>
    </location>
</feature>
<evidence type="ECO:0000313" key="3">
    <source>
        <dbReference type="Proteomes" id="UP000000851"/>
    </source>
</evidence>
<dbReference type="InterPro" id="IPR000073">
    <property type="entry name" value="AB_hydrolase_1"/>
</dbReference>
<dbReference type="HOGENOM" id="CLU_020336_50_4_11"/>
<keyword evidence="2" id="KW-0378">Hydrolase</keyword>
<gene>
    <name evidence="2" type="ordered locus">Caci_3470</name>
</gene>
<reference evidence="2 3" key="1">
    <citation type="journal article" date="2009" name="Stand. Genomic Sci.">
        <title>Complete genome sequence of Catenulispora acidiphila type strain (ID 139908).</title>
        <authorList>
            <person name="Copeland A."/>
            <person name="Lapidus A."/>
            <person name="Glavina Del Rio T."/>
            <person name="Nolan M."/>
            <person name="Lucas S."/>
            <person name="Chen F."/>
            <person name="Tice H."/>
            <person name="Cheng J.F."/>
            <person name="Bruce D."/>
            <person name="Goodwin L."/>
            <person name="Pitluck S."/>
            <person name="Mikhailova N."/>
            <person name="Pati A."/>
            <person name="Ivanova N."/>
            <person name="Mavromatis K."/>
            <person name="Chen A."/>
            <person name="Palaniappan K."/>
            <person name="Chain P."/>
            <person name="Land M."/>
            <person name="Hauser L."/>
            <person name="Chang Y.J."/>
            <person name="Jeffries C.D."/>
            <person name="Chertkov O."/>
            <person name="Brettin T."/>
            <person name="Detter J.C."/>
            <person name="Han C."/>
            <person name="Ali Z."/>
            <person name="Tindall B.J."/>
            <person name="Goker M."/>
            <person name="Bristow J."/>
            <person name="Eisen J.A."/>
            <person name="Markowitz V."/>
            <person name="Hugenholtz P."/>
            <person name="Kyrpides N.C."/>
            <person name="Klenk H.P."/>
        </authorList>
    </citation>
    <scope>NUCLEOTIDE SEQUENCE [LARGE SCALE GENOMIC DNA]</scope>
    <source>
        <strain evidence="3">DSM 44928 / JCM 14897 / NBRC 102108 / NRRL B-24433 / ID139908</strain>
    </source>
</reference>
<evidence type="ECO:0000259" key="1">
    <source>
        <dbReference type="Pfam" id="PF00561"/>
    </source>
</evidence>
<dbReference type="InterPro" id="IPR050266">
    <property type="entry name" value="AB_hydrolase_sf"/>
</dbReference>
<keyword evidence="3" id="KW-1185">Reference proteome</keyword>
<proteinExistence type="predicted"/>
<dbReference type="Gene3D" id="3.40.50.1820">
    <property type="entry name" value="alpha/beta hydrolase"/>
    <property type="match status" value="1"/>
</dbReference>
<dbReference type="KEGG" id="cai:Caci_3470"/>
<dbReference type="PRINTS" id="PR00111">
    <property type="entry name" value="ABHYDROLASE"/>
</dbReference>
<dbReference type="AlphaFoldDB" id="C7Q956"/>
<dbReference type="PANTHER" id="PTHR43798">
    <property type="entry name" value="MONOACYLGLYCEROL LIPASE"/>
    <property type="match status" value="1"/>
</dbReference>
<dbReference type="InParanoid" id="C7Q956"/>
<dbReference type="Proteomes" id="UP000000851">
    <property type="component" value="Chromosome"/>
</dbReference>
<dbReference type="PANTHER" id="PTHR43798:SF33">
    <property type="entry name" value="HYDROLASE, PUTATIVE (AFU_ORTHOLOGUE AFUA_2G14860)-RELATED"/>
    <property type="match status" value="1"/>
</dbReference>
<dbReference type="Pfam" id="PF00561">
    <property type="entry name" value="Abhydrolase_1"/>
    <property type="match status" value="1"/>
</dbReference>
<dbReference type="OrthoDB" id="9801162at2"/>
<organism evidence="2 3">
    <name type="scientific">Catenulispora acidiphila (strain DSM 44928 / JCM 14897 / NBRC 102108 / NRRL B-24433 / ID139908)</name>
    <dbReference type="NCBI Taxonomy" id="479433"/>
    <lineage>
        <taxon>Bacteria</taxon>
        <taxon>Bacillati</taxon>
        <taxon>Actinomycetota</taxon>
        <taxon>Actinomycetes</taxon>
        <taxon>Catenulisporales</taxon>
        <taxon>Catenulisporaceae</taxon>
        <taxon>Catenulispora</taxon>
    </lineage>
</organism>
<dbReference type="eggNOG" id="COG2267">
    <property type="taxonomic scope" value="Bacteria"/>
</dbReference>
<dbReference type="GO" id="GO:0016787">
    <property type="term" value="F:hydrolase activity"/>
    <property type="evidence" value="ECO:0007669"/>
    <property type="project" value="UniProtKB-KW"/>
</dbReference>
<dbReference type="STRING" id="479433.Caci_3470"/>